<feature type="active site" description="Proton donor/acceptor" evidence="16">
    <location>
        <position position="341"/>
    </location>
</feature>
<keyword evidence="21" id="KW-1185">Reference proteome</keyword>
<dbReference type="PANTHER" id="PTHR10896">
    <property type="entry name" value="GALACTOSYLGALACTOSYLXYLOSYLPROTEIN 3-BETA-GLUCURONOSYLTRANSFERASE BETA-1,3-GLUCURONYLTRANSFERASE"/>
    <property type="match status" value="1"/>
</dbReference>
<evidence type="ECO:0000256" key="3">
    <source>
        <dbReference type="ARBA" id="ARBA00004922"/>
    </source>
</evidence>
<sequence length="400" mass="44950">MLLDSLCYTPYRFVGEVAAVFGDDFSRFPGLWWAQAMKPSKKMWFIMLLFVFVVVVQYQISSVSLMGRPNRDGGSGLSYAEPAAALREELLRAAVGRLRLDDTISVTIDQKLLRDLMMQLGRELLGVGACGEASVPTAADPSLSKVPLTSQKTPRLYIITPTYRRPEQIAELTRMAQTLMHVQNLHWLVIEDAENKTQLVSDLLQRTGISHDHLVAPMPELFKKKKGAKPRGVSNRNRGLEWLRANAKSGVFYFADDDNTYDIQLFEEIRTTKRVSMWPVGLCTKFGLSSPVVVNGTFVGFYDGWVAGRKFPVDMAGFAVSVEFLLQRPKAIMPYKPGFEEDGFLKSLTPFEPNEIELKAKNCTEVLVWHTQTKKNEASAALDLAKYNSTNLMILKKLIV</sequence>
<feature type="glycosylation site" description="N-linked (GlcNAc...) asparagine" evidence="18">
    <location>
        <position position="362"/>
    </location>
</feature>
<evidence type="ECO:0000256" key="15">
    <source>
        <dbReference type="ARBA" id="ARBA00047979"/>
    </source>
</evidence>
<dbReference type="UniPathway" id="UPA00378"/>
<keyword evidence="11 19" id="KW-0333">Golgi apparatus</keyword>
<comment type="cofactor">
    <cofactor evidence="1 17 19">
        <name>Mn(2+)</name>
        <dbReference type="ChEBI" id="CHEBI:29035"/>
    </cofactor>
</comment>
<dbReference type="InParanoid" id="A0A6L2PLJ9"/>
<keyword evidence="10 19" id="KW-1133">Transmembrane helix</keyword>
<comment type="pathway">
    <text evidence="3 19">Protein modification; protein glycosylation.</text>
</comment>
<proteinExistence type="inferred from homology"/>
<feature type="transmembrane region" description="Helical" evidence="19">
    <location>
        <begin position="43"/>
        <end position="60"/>
    </location>
</feature>
<dbReference type="SUPFAM" id="SSF53448">
    <property type="entry name" value="Nucleotide-diphospho-sugar transferases"/>
    <property type="match status" value="1"/>
</dbReference>
<dbReference type="GO" id="GO:0005975">
    <property type="term" value="P:carbohydrate metabolic process"/>
    <property type="evidence" value="ECO:0007669"/>
    <property type="project" value="TreeGrafter"/>
</dbReference>
<dbReference type="FunFam" id="3.90.550.10:FF:000044">
    <property type="entry name" value="Galactosylgalactosylxylosylprotein 3-beta-glucuronosyltransferase"/>
    <property type="match status" value="1"/>
</dbReference>
<keyword evidence="14 17" id="KW-0464">Manganese</keyword>
<dbReference type="InterPro" id="IPR005027">
    <property type="entry name" value="Glyco_trans_43"/>
</dbReference>
<evidence type="ECO:0000256" key="10">
    <source>
        <dbReference type="ARBA" id="ARBA00022989"/>
    </source>
</evidence>
<dbReference type="AlphaFoldDB" id="A0A6L2PLJ9"/>
<evidence type="ECO:0000256" key="19">
    <source>
        <dbReference type="RuleBase" id="RU363127"/>
    </source>
</evidence>
<keyword evidence="7 19" id="KW-0812">Transmembrane</keyword>
<keyword evidence="13 18" id="KW-0325">Glycoprotein</keyword>
<dbReference type="GO" id="GO:0015018">
    <property type="term" value="F:galactosylgalactosylxylosylprotein 3-beta-glucuronosyltransferase activity"/>
    <property type="evidence" value="ECO:0007669"/>
    <property type="project" value="UniProtKB-UniRule"/>
</dbReference>
<keyword evidence="12 19" id="KW-0472">Membrane</keyword>
<evidence type="ECO:0000313" key="20">
    <source>
        <dbReference type="EMBL" id="GFG33463.1"/>
    </source>
</evidence>
<gene>
    <name evidence="20" type="ORF">Cfor_03531</name>
</gene>
<comment type="subcellular location">
    <subcellularLocation>
        <location evidence="2 19">Golgi apparatus membrane</location>
        <topology evidence="2 19">Single-pass type II membrane protein</topology>
    </subcellularLocation>
</comment>
<dbReference type="CDD" id="cd00218">
    <property type="entry name" value="GlcAT-I"/>
    <property type="match status" value="1"/>
</dbReference>
<evidence type="ECO:0000256" key="11">
    <source>
        <dbReference type="ARBA" id="ARBA00023034"/>
    </source>
</evidence>
<accession>A0A6L2PLJ9</accession>
<evidence type="ECO:0000256" key="8">
    <source>
        <dbReference type="ARBA" id="ARBA00022723"/>
    </source>
</evidence>
<organism evidence="20 21">
    <name type="scientific">Coptotermes formosanus</name>
    <name type="common">Formosan subterranean termite</name>
    <dbReference type="NCBI Taxonomy" id="36987"/>
    <lineage>
        <taxon>Eukaryota</taxon>
        <taxon>Metazoa</taxon>
        <taxon>Ecdysozoa</taxon>
        <taxon>Arthropoda</taxon>
        <taxon>Hexapoda</taxon>
        <taxon>Insecta</taxon>
        <taxon>Pterygota</taxon>
        <taxon>Neoptera</taxon>
        <taxon>Polyneoptera</taxon>
        <taxon>Dictyoptera</taxon>
        <taxon>Blattodea</taxon>
        <taxon>Blattoidea</taxon>
        <taxon>Termitoidae</taxon>
        <taxon>Rhinotermitidae</taxon>
        <taxon>Coptotermes</taxon>
    </lineage>
</organism>
<dbReference type="GO" id="GO:0046872">
    <property type="term" value="F:metal ion binding"/>
    <property type="evidence" value="ECO:0007669"/>
    <property type="project" value="UniProtKB-KW"/>
</dbReference>
<evidence type="ECO:0000256" key="7">
    <source>
        <dbReference type="ARBA" id="ARBA00022692"/>
    </source>
</evidence>
<reference evidence="21" key="1">
    <citation type="submission" date="2020-01" db="EMBL/GenBank/DDBJ databases">
        <title>Draft genome sequence of the Termite Coptotermes fromosanus.</title>
        <authorList>
            <person name="Itakura S."/>
            <person name="Yosikawa Y."/>
            <person name="Umezawa K."/>
        </authorList>
    </citation>
    <scope>NUCLEOTIDE SEQUENCE [LARGE SCALE GENOMIC DNA]</scope>
</reference>
<evidence type="ECO:0000256" key="6">
    <source>
        <dbReference type="ARBA" id="ARBA00022679"/>
    </source>
</evidence>
<comment type="caution">
    <text evidence="20">The sequence shown here is derived from an EMBL/GenBank/DDBJ whole genome shotgun (WGS) entry which is preliminary data.</text>
</comment>
<evidence type="ECO:0000256" key="1">
    <source>
        <dbReference type="ARBA" id="ARBA00001936"/>
    </source>
</evidence>
<dbReference type="PANTHER" id="PTHR10896:SF50">
    <property type="entry name" value="GALACTOSYLGALACTOSYLXYLOSYLPROTEIN 3-BETA-GLUCURONOSYLTRANSFERASE P"/>
    <property type="match status" value="1"/>
</dbReference>
<comment type="similarity">
    <text evidence="4 19">Belongs to the glycosyltransferase 43 family.</text>
</comment>
<dbReference type="EC" id="2.4.1.135" evidence="5 19"/>
<feature type="binding site" evidence="17">
    <location>
        <position position="258"/>
    </location>
    <ligand>
        <name>Mn(2+)</name>
        <dbReference type="ChEBI" id="CHEBI:29035"/>
    </ligand>
</feature>
<dbReference type="EMBL" id="BLKM01000431">
    <property type="protein sequence ID" value="GFG33463.1"/>
    <property type="molecule type" value="Genomic_DNA"/>
</dbReference>
<comment type="catalytic activity">
    <reaction evidence="15 19">
        <text>3-O-(beta-D-galactosyl-(1-&gt;3)-beta-D-galactosyl-(1-&gt;4)-beta-D-xylosyl)-L-seryl-[protein] + UDP-alpha-D-glucuronate = 3-O-(beta-D-GlcA-(1-&gt;3)-beta-D-Gal-(1-&gt;3)-beta-D-Gal-(1-&gt;4)-beta-D-Xyl)-L-seryl-[protein] + UDP + H(+)</text>
        <dbReference type="Rhea" id="RHEA:24168"/>
        <dbReference type="Rhea" id="RHEA-COMP:12571"/>
        <dbReference type="Rhea" id="RHEA-COMP:12573"/>
        <dbReference type="ChEBI" id="CHEBI:15378"/>
        <dbReference type="ChEBI" id="CHEBI:58052"/>
        <dbReference type="ChEBI" id="CHEBI:58223"/>
        <dbReference type="ChEBI" id="CHEBI:132090"/>
        <dbReference type="ChEBI" id="CHEBI:132093"/>
        <dbReference type="EC" id="2.4.1.135"/>
    </reaction>
</comment>
<evidence type="ECO:0000256" key="14">
    <source>
        <dbReference type="ARBA" id="ARBA00023211"/>
    </source>
</evidence>
<evidence type="ECO:0000313" key="21">
    <source>
        <dbReference type="Proteomes" id="UP000502823"/>
    </source>
</evidence>
<evidence type="ECO:0000256" key="12">
    <source>
        <dbReference type="ARBA" id="ARBA00023136"/>
    </source>
</evidence>
<evidence type="ECO:0000256" key="17">
    <source>
        <dbReference type="PIRSR" id="PIRSR605027-3"/>
    </source>
</evidence>
<keyword evidence="6 19" id="KW-0808">Transferase</keyword>
<dbReference type="OrthoDB" id="675023at2759"/>
<dbReference type="GO" id="GO:0000139">
    <property type="term" value="C:Golgi membrane"/>
    <property type="evidence" value="ECO:0007669"/>
    <property type="project" value="UniProtKB-SubCell"/>
</dbReference>
<evidence type="ECO:0000256" key="18">
    <source>
        <dbReference type="PIRSR" id="PIRSR605027-6"/>
    </source>
</evidence>
<dbReference type="Pfam" id="PF03360">
    <property type="entry name" value="Glyco_transf_43"/>
    <property type="match status" value="1"/>
</dbReference>
<name>A0A6L2PLJ9_COPFO</name>
<evidence type="ECO:0000256" key="4">
    <source>
        <dbReference type="ARBA" id="ARBA00007706"/>
    </source>
</evidence>
<protein>
    <recommendedName>
        <fullName evidence="5 19">Galactosylgalactosylxylosylprotein 3-beta-glucuronosyltransferase</fullName>
        <ecNumber evidence="5 19">2.4.1.135</ecNumber>
    </recommendedName>
</protein>
<dbReference type="FunCoup" id="A0A6L2PLJ9">
    <property type="interactions" value="123"/>
</dbReference>
<evidence type="ECO:0000256" key="16">
    <source>
        <dbReference type="PIRSR" id="PIRSR605027-1"/>
    </source>
</evidence>
<keyword evidence="8 17" id="KW-0479">Metal-binding</keyword>
<dbReference type="GO" id="GO:0050650">
    <property type="term" value="P:chondroitin sulfate proteoglycan biosynthetic process"/>
    <property type="evidence" value="ECO:0007669"/>
    <property type="project" value="TreeGrafter"/>
</dbReference>
<keyword evidence="9 19" id="KW-0735">Signal-anchor</keyword>
<evidence type="ECO:0000256" key="2">
    <source>
        <dbReference type="ARBA" id="ARBA00004323"/>
    </source>
</evidence>
<evidence type="ECO:0000256" key="5">
    <source>
        <dbReference type="ARBA" id="ARBA00012641"/>
    </source>
</evidence>
<evidence type="ECO:0000256" key="9">
    <source>
        <dbReference type="ARBA" id="ARBA00022968"/>
    </source>
</evidence>
<dbReference type="Proteomes" id="UP000502823">
    <property type="component" value="Unassembled WGS sequence"/>
</dbReference>
<evidence type="ECO:0000256" key="13">
    <source>
        <dbReference type="ARBA" id="ARBA00023180"/>
    </source>
</evidence>
<dbReference type="Gene3D" id="3.90.550.10">
    <property type="entry name" value="Spore Coat Polysaccharide Biosynthesis Protein SpsA, Chain A"/>
    <property type="match status" value="1"/>
</dbReference>
<dbReference type="InterPro" id="IPR029044">
    <property type="entry name" value="Nucleotide-diphossugar_trans"/>
</dbReference>